<organism evidence="11 12">
    <name type="scientific">Vallitalea guaymasensis</name>
    <dbReference type="NCBI Taxonomy" id="1185412"/>
    <lineage>
        <taxon>Bacteria</taxon>
        <taxon>Bacillati</taxon>
        <taxon>Bacillota</taxon>
        <taxon>Clostridia</taxon>
        <taxon>Lachnospirales</taxon>
        <taxon>Vallitaleaceae</taxon>
        <taxon>Vallitalea</taxon>
    </lineage>
</organism>
<evidence type="ECO:0000313" key="11">
    <source>
        <dbReference type="EMBL" id="QUH30208.1"/>
    </source>
</evidence>
<dbReference type="Proteomes" id="UP000677305">
    <property type="component" value="Chromosome"/>
</dbReference>
<dbReference type="InterPro" id="IPR001519">
    <property type="entry name" value="Ferritin"/>
</dbReference>
<sequence>MLSEKLLKEINEQITYELYSSHLYLAMASYCYSIDLDGFANFFMVQAEEERFHAMKFFNFVNEMDEKVELKGLETPPSDYDDIEDVYSETLQHEKFVTSRIYKLMDIAMEEREHATISFLKWFIDEQVEEEATVKGILQKLKRANKDVSIIYSIDSEMAQRVFTPPTNA</sequence>
<accession>A0A8J8MCD7</accession>
<dbReference type="InterPro" id="IPR009078">
    <property type="entry name" value="Ferritin-like_SF"/>
</dbReference>
<dbReference type="FunFam" id="1.20.1260.10:FF:000001">
    <property type="entry name" value="Non-heme ferritin"/>
    <property type="match status" value="1"/>
</dbReference>
<evidence type="ECO:0000256" key="8">
    <source>
        <dbReference type="PIRSR" id="PIRSR601519-1"/>
    </source>
</evidence>
<comment type="similarity">
    <text evidence="2 9">Belongs to the ferritin family. Prokaryotic subfamily.</text>
</comment>
<dbReference type="EMBL" id="CP058561">
    <property type="protein sequence ID" value="QUH30208.1"/>
    <property type="molecule type" value="Genomic_DNA"/>
</dbReference>
<dbReference type="RefSeq" id="WP_113673717.1">
    <property type="nucleotide sequence ID" value="NZ_CP058561.1"/>
</dbReference>
<dbReference type="GO" id="GO:0042802">
    <property type="term" value="F:identical protein binding"/>
    <property type="evidence" value="ECO:0007669"/>
    <property type="project" value="UniProtKB-ARBA"/>
</dbReference>
<protein>
    <recommendedName>
        <fullName evidence="9">Ferritin</fullName>
        <ecNumber evidence="9">1.16.3.2</ecNumber>
    </recommendedName>
</protein>
<evidence type="ECO:0000256" key="4">
    <source>
        <dbReference type="ARBA" id="ARBA00022723"/>
    </source>
</evidence>
<evidence type="ECO:0000256" key="3">
    <source>
        <dbReference type="ARBA" id="ARBA00022434"/>
    </source>
</evidence>
<dbReference type="GO" id="GO:0006826">
    <property type="term" value="P:iron ion transport"/>
    <property type="evidence" value="ECO:0007669"/>
    <property type="project" value="InterPro"/>
</dbReference>
<evidence type="ECO:0000256" key="9">
    <source>
        <dbReference type="RuleBase" id="RU361145"/>
    </source>
</evidence>
<dbReference type="CDD" id="cd01055">
    <property type="entry name" value="Nonheme_Ferritin"/>
    <property type="match status" value="1"/>
</dbReference>
<comment type="function">
    <text evidence="1 9">Iron-storage protein.</text>
</comment>
<evidence type="ECO:0000256" key="5">
    <source>
        <dbReference type="ARBA" id="ARBA00023002"/>
    </source>
</evidence>
<dbReference type="GO" id="GO:0006879">
    <property type="term" value="P:intracellular iron ion homeostasis"/>
    <property type="evidence" value="ECO:0007669"/>
    <property type="project" value="UniProtKB-KW"/>
</dbReference>
<dbReference type="EC" id="1.16.3.2" evidence="9"/>
<dbReference type="InterPro" id="IPR012347">
    <property type="entry name" value="Ferritin-like"/>
</dbReference>
<feature type="binding site" evidence="8">
    <location>
        <position position="50"/>
    </location>
    <ligand>
        <name>Fe cation</name>
        <dbReference type="ChEBI" id="CHEBI:24875"/>
        <label>1</label>
    </ligand>
</feature>
<evidence type="ECO:0000256" key="1">
    <source>
        <dbReference type="ARBA" id="ARBA00002485"/>
    </source>
</evidence>
<proteinExistence type="inferred from homology"/>
<keyword evidence="5" id="KW-0560">Oxidoreductase</keyword>
<keyword evidence="3 9" id="KW-0409">Iron storage</keyword>
<dbReference type="InterPro" id="IPR041719">
    <property type="entry name" value="Ferritin_prok"/>
</dbReference>
<keyword evidence="4 8" id="KW-0479">Metal-binding</keyword>
<evidence type="ECO:0000259" key="10">
    <source>
        <dbReference type="PROSITE" id="PS50905"/>
    </source>
</evidence>
<feature type="binding site" evidence="8">
    <location>
        <position position="17"/>
    </location>
    <ligand>
        <name>Fe cation</name>
        <dbReference type="ChEBI" id="CHEBI:24875"/>
        <label>1</label>
    </ligand>
</feature>
<keyword evidence="12" id="KW-1185">Reference proteome</keyword>
<dbReference type="GO" id="GO:0004322">
    <property type="term" value="F:ferroxidase activity"/>
    <property type="evidence" value="ECO:0007669"/>
    <property type="project" value="TreeGrafter"/>
</dbReference>
<comment type="subcellular location">
    <subcellularLocation>
        <location evidence="9">Cytoplasm</location>
    </subcellularLocation>
</comment>
<dbReference type="GO" id="GO:0008198">
    <property type="term" value="F:ferrous iron binding"/>
    <property type="evidence" value="ECO:0007669"/>
    <property type="project" value="TreeGrafter"/>
</dbReference>
<dbReference type="PANTHER" id="PTHR11431">
    <property type="entry name" value="FERRITIN"/>
    <property type="match status" value="1"/>
</dbReference>
<evidence type="ECO:0000256" key="6">
    <source>
        <dbReference type="ARBA" id="ARBA00023004"/>
    </source>
</evidence>
<dbReference type="GO" id="GO:0005829">
    <property type="term" value="C:cytosol"/>
    <property type="evidence" value="ECO:0007669"/>
    <property type="project" value="TreeGrafter"/>
</dbReference>
<dbReference type="KEGG" id="vgu:HYG85_15285"/>
<feature type="domain" description="Ferritin-like diiron" evidence="10">
    <location>
        <begin position="1"/>
        <end position="145"/>
    </location>
</feature>
<dbReference type="PROSITE" id="PS50905">
    <property type="entry name" value="FERRITIN_LIKE"/>
    <property type="match status" value="1"/>
</dbReference>
<feature type="binding site" evidence="8">
    <location>
        <position position="53"/>
    </location>
    <ligand>
        <name>Fe cation</name>
        <dbReference type="ChEBI" id="CHEBI:24875"/>
        <label>1</label>
    </ligand>
</feature>
<keyword evidence="6 8" id="KW-0408">Iron</keyword>
<dbReference type="GO" id="GO:0008199">
    <property type="term" value="F:ferric iron binding"/>
    <property type="evidence" value="ECO:0007669"/>
    <property type="project" value="InterPro"/>
</dbReference>
<dbReference type="AlphaFoldDB" id="A0A8J8MCD7"/>
<evidence type="ECO:0000313" key="12">
    <source>
        <dbReference type="Proteomes" id="UP000677305"/>
    </source>
</evidence>
<comment type="catalytic activity">
    <reaction evidence="7 9">
        <text>4 Fe(2+) + O2 + 6 H2O = 4 iron(III) oxide-hydroxide + 12 H(+)</text>
        <dbReference type="Rhea" id="RHEA:11972"/>
        <dbReference type="ChEBI" id="CHEBI:15377"/>
        <dbReference type="ChEBI" id="CHEBI:15378"/>
        <dbReference type="ChEBI" id="CHEBI:15379"/>
        <dbReference type="ChEBI" id="CHEBI:29033"/>
        <dbReference type="ChEBI" id="CHEBI:78619"/>
        <dbReference type="EC" id="1.16.3.2"/>
    </reaction>
</comment>
<gene>
    <name evidence="11" type="ORF">HYG85_15285</name>
</gene>
<dbReference type="InterPro" id="IPR009040">
    <property type="entry name" value="Ferritin-like_diiron"/>
</dbReference>
<keyword evidence="9" id="KW-0963">Cytoplasm</keyword>
<evidence type="ECO:0000256" key="2">
    <source>
        <dbReference type="ARBA" id="ARBA00006950"/>
    </source>
</evidence>
<name>A0A8J8MCD7_9FIRM</name>
<dbReference type="SUPFAM" id="SSF47240">
    <property type="entry name" value="Ferritin-like"/>
    <property type="match status" value="1"/>
</dbReference>
<dbReference type="PANTHER" id="PTHR11431:SF127">
    <property type="entry name" value="BACTERIAL NON-HEME FERRITIN"/>
    <property type="match status" value="1"/>
</dbReference>
<dbReference type="Pfam" id="PF00210">
    <property type="entry name" value="Ferritin"/>
    <property type="match status" value="1"/>
</dbReference>
<dbReference type="OrthoDB" id="9801481at2"/>
<dbReference type="InterPro" id="IPR008331">
    <property type="entry name" value="Ferritin_DPS_dom"/>
</dbReference>
<feature type="binding site" evidence="8">
    <location>
        <position position="127"/>
    </location>
    <ligand>
        <name>Fe cation</name>
        <dbReference type="ChEBI" id="CHEBI:24875"/>
        <label>1</label>
    </ligand>
</feature>
<feature type="binding site" evidence="8">
    <location>
        <position position="94"/>
    </location>
    <ligand>
        <name>Fe cation</name>
        <dbReference type="ChEBI" id="CHEBI:24875"/>
        <label>1</label>
    </ligand>
</feature>
<reference evidence="11 12" key="1">
    <citation type="submission" date="2020-07" db="EMBL/GenBank/DDBJ databases">
        <title>Vallitalea guaymasensis genome.</title>
        <authorList>
            <person name="Postec A."/>
        </authorList>
    </citation>
    <scope>NUCLEOTIDE SEQUENCE [LARGE SCALE GENOMIC DNA]</scope>
    <source>
        <strain evidence="11 12">Ra1766G1</strain>
    </source>
</reference>
<dbReference type="Gene3D" id="1.20.1260.10">
    <property type="match status" value="1"/>
</dbReference>
<evidence type="ECO:0000256" key="7">
    <source>
        <dbReference type="ARBA" id="ARBA00048035"/>
    </source>
</evidence>